<dbReference type="Pfam" id="PF01555">
    <property type="entry name" value="N6_N4_Mtase"/>
    <property type="match status" value="1"/>
</dbReference>
<dbReference type="GO" id="GO:0003677">
    <property type="term" value="F:DNA binding"/>
    <property type="evidence" value="ECO:0007669"/>
    <property type="project" value="InterPro"/>
</dbReference>
<dbReference type="EC" id="2.1.1.72" evidence="1"/>
<protein>
    <recommendedName>
        <fullName evidence="1">site-specific DNA-methyltransferase (adenine-specific)</fullName>
        <ecNumber evidence="1">2.1.1.72</ecNumber>
    </recommendedName>
</protein>
<keyword evidence="2 6" id="KW-0489">Methyltransferase</keyword>
<dbReference type="AlphaFoldDB" id="A0A316G772"/>
<dbReference type="RefSeq" id="WP_109670730.1">
    <property type="nucleotide sequence ID" value="NZ_QGGW01000013.1"/>
</dbReference>
<dbReference type="GO" id="GO:0032259">
    <property type="term" value="P:methylation"/>
    <property type="evidence" value="ECO:0007669"/>
    <property type="project" value="UniProtKB-KW"/>
</dbReference>
<comment type="catalytic activity">
    <reaction evidence="4">
        <text>a 2'-deoxyadenosine in DNA + S-adenosyl-L-methionine = an N(6)-methyl-2'-deoxyadenosine in DNA + S-adenosyl-L-homocysteine + H(+)</text>
        <dbReference type="Rhea" id="RHEA:15197"/>
        <dbReference type="Rhea" id="RHEA-COMP:12418"/>
        <dbReference type="Rhea" id="RHEA-COMP:12419"/>
        <dbReference type="ChEBI" id="CHEBI:15378"/>
        <dbReference type="ChEBI" id="CHEBI:57856"/>
        <dbReference type="ChEBI" id="CHEBI:59789"/>
        <dbReference type="ChEBI" id="CHEBI:90615"/>
        <dbReference type="ChEBI" id="CHEBI:90616"/>
        <dbReference type="EC" id="2.1.1.72"/>
    </reaction>
</comment>
<dbReference type="InterPro" id="IPR002941">
    <property type="entry name" value="DNA_methylase_N4/N6"/>
</dbReference>
<keyword evidence="3" id="KW-0808">Transferase</keyword>
<dbReference type="EMBL" id="QGGW01000013">
    <property type="protein sequence ID" value="PWK56764.1"/>
    <property type="molecule type" value="Genomic_DNA"/>
</dbReference>
<dbReference type="OrthoDB" id="9816043at2"/>
<dbReference type="SUPFAM" id="SSF53335">
    <property type="entry name" value="S-adenosyl-L-methionine-dependent methyltransferases"/>
    <property type="match status" value="2"/>
</dbReference>
<evidence type="ECO:0000259" key="5">
    <source>
        <dbReference type="Pfam" id="PF01555"/>
    </source>
</evidence>
<evidence type="ECO:0000256" key="2">
    <source>
        <dbReference type="ARBA" id="ARBA00022603"/>
    </source>
</evidence>
<proteinExistence type="predicted"/>
<accession>A0A316G772</accession>
<dbReference type="InterPro" id="IPR029063">
    <property type="entry name" value="SAM-dependent_MTases_sf"/>
</dbReference>
<dbReference type="GO" id="GO:0009007">
    <property type="term" value="F:site-specific DNA-methyltransferase (adenine-specific) activity"/>
    <property type="evidence" value="ECO:0007669"/>
    <property type="project" value="UniProtKB-EC"/>
</dbReference>
<dbReference type="GO" id="GO:0008170">
    <property type="term" value="F:N-methyltransferase activity"/>
    <property type="evidence" value="ECO:0007669"/>
    <property type="project" value="InterPro"/>
</dbReference>
<evidence type="ECO:0000313" key="7">
    <source>
        <dbReference type="Proteomes" id="UP000245708"/>
    </source>
</evidence>
<gene>
    <name evidence="6" type="ORF">C7455_11369</name>
</gene>
<evidence type="ECO:0000313" key="6">
    <source>
        <dbReference type="EMBL" id="PWK56764.1"/>
    </source>
</evidence>
<reference evidence="6 7" key="1">
    <citation type="submission" date="2018-05" db="EMBL/GenBank/DDBJ databases">
        <title>Genomic Encyclopedia of Type Strains, Phase IV (KMG-IV): sequencing the most valuable type-strain genomes for metagenomic binning, comparative biology and taxonomic classification.</title>
        <authorList>
            <person name="Goeker M."/>
        </authorList>
    </citation>
    <scope>NUCLEOTIDE SEQUENCE [LARGE SCALE GENOMIC DNA]</scope>
    <source>
        <strain evidence="6 7">DSM 16097</strain>
    </source>
</reference>
<keyword evidence="7" id="KW-1185">Reference proteome</keyword>
<evidence type="ECO:0000256" key="3">
    <source>
        <dbReference type="ARBA" id="ARBA00022679"/>
    </source>
</evidence>
<feature type="domain" description="DNA methylase N-4/N-6" evidence="5">
    <location>
        <begin position="98"/>
        <end position="155"/>
    </location>
</feature>
<dbReference type="Proteomes" id="UP000245708">
    <property type="component" value="Unassembled WGS sequence"/>
</dbReference>
<dbReference type="Gene3D" id="3.40.50.150">
    <property type="entry name" value="Vaccinia Virus protein VP39"/>
    <property type="match status" value="2"/>
</dbReference>
<comment type="caution">
    <text evidence="6">The sequence shown here is derived from an EMBL/GenBank/DDBJ whole genome shotgun (WGS) entry which is preliminary data.</text>
</comment>
<evidence type="ECO:0000256" key="1">
    <source>
        <dbReference type="ARBA" id="ARBA00011900"/>
    </source>
</evidence>
<organism evidence="6 7">
    <name type="scientific">Roseicyclus mahoneyensis</name>
    <dbReference type="NCBI Taxonomy" id="164332"/>
    <lineage>
        <taxon>Bacteria</taxon>
        <taxon>Pseudomonadati</taxon>
        <taxon>Pseudomonadota</taxon>
        <taxon>Alphaproteobacteria</taxon>
        <taxon>Rhodobacterales</taxon>
        <taxon>Roseobacteraceae</taxon>
        <taxon>Roseicyclus</taxon>
    </lineage>
</organism>
<name>A0A316G772_9RHOB</name>
<sequence length="952" mass="107951">MTEQMKMDGGKSGGPVECLGLTFPSDDARREHFSKLLAEKLQDPVFRAQEGFPDGSDEAILAMSDPPYFTACPNPWLEEYVSHYGSPYKSSDEYKKEPFASDVKEGKNAPVYNAHSYHTKVPHKAVMRYILHYTQPGDVVLDGFCGTGMTGVAAQFCGDRREIESLGYRVDDEGVIFEKQDQIGQSGWVPFSKIGRRFCVLNDLSAAASFIAHGFNTPVDIFDFEERSKRILNSARSRFGWMYQTLHMPNPDAVIEATKIIKADDNPNLKDFGTVGWVNFVIWSDVFICSVCQEEINYWNSAVNRDKGVVEDTFNCPNCNAELTKRKLDRAWTTYFDQGLSREHRQIKQVPVALNYSVGRKRYEKQLDEVDLAIFEKSTNNAPSEWYPVTPLMKGDKTGEPLRIGVTHAHHFYTGRTLSVLAYLRESIFQELHDCPALGLWFTSSMAWTNRLNRLLASNYFGGGGGVIGQTLQGTLYISSISVETNPLERFGLRIKSVPFTAPRKDAIVSNGSATKLSVPDNSLDYLFIDPPFGANIMYSELNFLWESWLQVTTNQLHEAIENKTQRKSVDDYRALMTDCFKEAYRVLKPGRWMTIEFSNTKASVWNSIQTSLQEAGFVVANVSVLEKSHKGFKAVTTTTAVKQDLVISAYKPNGGLEERISESGGGEDSAWDFARSHLGYLPVVKSAAGILDFIPEREPRIIFDRMVAWFVRHSLPVPVSSQEFQEGLRQRFVERDGMIFLPEQVSGYDKARSQSAQAPQMELFISDERSAIDWLSDFLKKRPSTYQELHPEFMSQLGAGWKKHETRPELASLLEDNFLQYEGKGDVPSQIHSYLSTNFKDLRGIAKEDSRLKNKAADRWYVPDPNKAKDLEQKRERSLLKEFEAYKTATKRQLKESRLEVLRAGFKTAWAAKDYKTIIGIARKLPDETLQGDEKLLLWYDQALTRTEADA</sequence>
<evidence type="ECO:0000256" key="4">
    <source>
        <dbReference type="ARBA" id="ARBA00047942"/>
    </source>
</evidence>